<dbReference type="RefSeq" id="WP_192752341.1">
    <property type="nucleotide sequence ID" value="NZ_BAABJL010000028.1"/>
</dbReference>
<sequence>MRDWNELKSAVKKRAANAPTAPEGLAEDLSGVYDLGRVTEAPSPVSYTPGGRSWSIKTDRGRWLAVTVWDWVSEEQAELGARLCDAAVAAGVAAPVPVRSRQGRLIETVQEQAWRVQEWIKVGPSPMVPIAANVARRAGAILGTLHSLAIPSEAPVHPHLTSRRPEASWHALLDEARAAHKPWADQLQEALPTLDELSTIEVTIGDELILCHRSLNPEAVRMGHNDELVATGWDLAGSLTPELELGCALRDWTLHPSTNQQAITSFRDGYVEAAGQWPKLELASFAVAVTGYLNWTYDRICAAISSADSDHATFSESEAADLLNRPMTRSSLQQLLAAADA</sequence>
<comment type="caution">
    <text evidence="2">The sequence shown here is derived from an EMBL/GenBank/DDBJ whole genome shotgun (WGS) entry which is preliminary data.</text>
</comment>
<accession>A0A927MYK8</accession>
<evidence type="ECO:0000259" key="1">
    <source>
        <dbReference type="Pfam" id="PF01636"/>
    </source>
</evidence>
<protein>
    <submittedName>
        <fullName evidence="2">Ser/Thr protein kinase RdoA (MazF antagonist)</fullName>
    </submittedName>
</protein>
<keyword evidence="2" id="KW-0418">Kinase</keyword>
<dbReference type="InterPro" id="IPR011009">
    <property type="entry name" value="Kinase-like_dom_sf"/>
</dbReference>
<organism evidence="2 3">
    <name type="scientific">Actinopolymorpha pittospori</name>
    <dbReference type="NCBI Taxonomy" id="648752"/>
    <lineage>
        <taxon>Bacteria</taxon>
        <taxon>Bacillati</taxon>
        <taxon>Actinomycetota</taxon>
        <taxon>Actinomycetes</taxon>
        <taxon>Propionibacteriales</taxon>
        <taxon>Actinopolymorphaceae</taxon>
        <taxon>Actinopolymorpha</taxon>
    </lineage>
</organism>
<keyword evidence="2" id="KW-0808">Transferase</keyword>
<dbReference type="SUPFAM" id="SSF56112">
    <property type="entry name" value="Protein kinase-like (PK-like)"/>
    <property type="match status" value="1"/>
</dbReference>
<dbReference type="EMBL" id="JADBEM010000001">
    <property type="protein sequence ID" value="MBE1608587.1"/>
    <property type="molecule type" value="Genomic_DNA"/>
</dbReference>
<dbReference type="InterPro" id="IPR002575">
    <property type="entry name" value="Aminoglycoside_PTrfase"/>
</dbReference>
<reference evidence="2" key="1">
    <citation type="submission" date="2020-10" db="EMBL/GenBank/DDBJ databases">
        <title>Sequencing the genomes of 1000 actinobacteria strains.</title>
        <authorList>
            <person name="Klenk H.-P."/>
        </authorList>
    </citation>
    <scope>NUCLEOTIDE SEQUENCE</scope>
    <source>
        <strain evidence="2">DSM 45354</strain>
    </source>
</reference>
<evidence type="ECO:0000313" key="2">
    <source>
        <dbReference type="EMBL" id="MBE1608587.1"/>
    </source>
</evidence>
<gene>
    <name evidence="2" type="ORF">HEB94_005435</name>
</gene>
<evidence type="ECO:0000313" key="3">
    <source>
        <dbReference type="Proteomes" id="UP000638648"/>
    </source>
</evidence>
<proteinExistence type="predicted"/>
<name>A0A927MYK8_9ACTN</name>
<dbReference type="Proteomes" id="UP000638648">
    <property type="component" value="Unassembled WGS sequence"/>
</dbReference>
<dbReference type="Pfam" id="PF01636">
    <property type="entry name" value="APH"/>
    <property type="match status" value="1"/>
</dbReference>
<feature type="domain" description="Aminoglycoside phosphotransferase" evidence="1">
    <location>
        <begin position="73"/>
        <end position="274"/>
    </location>
</feature>
<keyword evidence="3" id="KW-1185">Reference proteome</keyword>
<dbReference type="AlphaFoldDB" id="A0A927MYK8"/>
<dbReference type="GO" id="GO:0016301">
    <property type="term" value="F:kinase activity"/>
    <property type="evidence" value="ECO:0007669"/>
    <property type="project" value="UniProtKB-KW"/>
</dbReference>